<dbReference type="FunFam" id="1.20.1250.20:FF:001511">
    <property type="entry name" value="Solute carrier family 2, facilitated glucose transporter member 5"/>
    <property type="match status" value="1"/>
</dbReference>
<dbReference type="AlphaFoldDB" id="A0A0H3YF13"/>
<proteinExistence type="evidence at transcript level"/>
<feature type="transmembrane region" description="Helical" evidence="8">
    <location>
        <begin position="181"/>
        <end position="200"/>
    </location>
</feature>
<keyword evidence="3" id="KW-1003">Cell membrane</keyword>
<dbReference type="InterPro" id="IPR005829">
    <property type="entry name" value="Sugar_transporter_CS"/>
</dbReference>
<feature type="transmembrane region" description="Helical" evidence="8">
    <location>
        <begin position="399"/>
        <end position="426"/>
    </location>
</feature>
<keyword evidence="4 8" id="KW-0812">Transmembrane</keyword>
<dbReference type="PROSITE" id="PS00216">
    <property type="entry name" value="SUGAR_TRANSPORT_1"/>
    <property type="match status" value="1"/>
</dbReference>
<feature type="transmembrane region" description="Helical" evidence="8">
    <location>
        <begin position="365"/>
        <end position="387"/>
    </location>
</feature>
<comment type="similarity">
    <text evidence="7">Belongs to the major facilitator superfamily. Sugar transporter (TC 2.A.1.1) family.</text>
</comment>
<organism evidence="10">
    <name type="scientific">Schmidtea mediterranea</name>
    <name type="common">Freshwater planarian flatworm</name>
    <dbReference type="NCBI Taxonomy" id="79327"/>
    <lineage>
        <taxon>Eukaryota</taxon>
        <taxon>Metazoa</taxon>
        <taxon>Spiralia</taxon>
        <taxon>Lophotrochozoa</taxon>
        <taxon>Platyhelminthes</taxon>
        <taxon>Rhabditophora</taxon>
        <taxon>Seriata</taxon>
        <taxon>Tricladida</taxon>
        <taxon>Continenticola</taxon>
        <taxon>Geoplanoidea</taxon>
        <taxon>Dugesiidae</taxon>
        <taxon>Schmidtea</taxon>
    </lineage>
</organism>
<dbReference type="PROSITE" id="PS50850">
    <property type="entry name" value="MFS"/>
    <property type="match status" value="1"/>
</dbReference>
<dbReference type="PANTHER" id="PTHR23503:SF8">
    <property type="entry name" value="FACILITATED GLUCOSE TRANSPORTER PROTEIN 1"/>
    <property type="match status" value="1"/>
</dbReference>
<evidence type="ECO:0000256" key="7">
    <source>
        <dbReference type="RuleBase" id="RU003346"/>
    </source>
</evidence>
<dbReference type="InterPro" id="IPR020846">
    <property type="entry name" value="MFS_dom"/>
</dbReference>
<dbReference type="InterPro" id="IPR003663">
    <property type="entry name" value="Sugar/inositol_transpt"/>
</dbReference>
<dbReference type="GO" id="GO:0005886">
    <property type="term" value="C:plasma membrane"/>
    <property type="evidence" value="ECO:0007669"/>
    <property type="project" value="UniProtKB-SubCell"/>
</dbReference>
<feature type="transmembrane region" description="Helical" evidence="8">
    <location>
        <begin position="19"/>
        <end position="37"/>
    </location>
</feature>
<feature type="transmembrane region" description="Helical" evidence="8">
    <location>
        <begin position="332"/>
        <end position="353"/>
    </location>
</feature>
<dbReference type="Pfam" id="PF00083">
    <property type="entry name" value="Sugar_tr"/>
    <property type="match status" value="1"/>
</dbReference>
<dbReference type="GO" id="GO:0005353">
    <property type="term" value="F:fructose transmembrane transporter activity"/>
    <property type="evidence" value="ECO:0007669"/>
    <property type="project" value="UniProtKB-ARBA"/>
</dbReference>
<reference evidence="10" key="1">
    <citation type="journal article" date="2015" name="Elife">
        <title>Stem cells and fluid flow drive cyst formation in an invertebrate excretory organ.</title>
        <authorList>
            <person name="Thi-Kim Vu H."/>
            <person name="Rink J.C."/>
            <person name="McKinney S.A."/>
            <person name="McClain M."/>
            <person name="Lakshmanaperumal N."/>
            <person name="Alexander R."/>
            <person name="Sanchez Alvarado A."/>
        </authorList>
    </citation>
    <scope>NUCLEOTIDE SEQUENCE</scope>
</reference>
<evidence type="ECO:0000256" key="5">
    <source>
        <dbReference type="ARBA" id="ARBA00022989"/>
    </source>
</evidence>
<keyword evidence="6 8" id="KW-0472">Membrane</keyword>
<dbReference type="Gene3D" id="1.20.1250.20">
    <property type="entry name" value="MFS general substrate transporter like domains"/>
    <property type="match status" value="1"/>
</dbReference>
<feature type="transmembrane region" description="Helical" evidence="8">
    <location>
        <begin position="212"/>
        <end position="233"/>
    </location>
</feature>
<name>A0A0H3YF13_SCHMD</name>
<dbReference type="OrthoDB" id="4540492at2759"/>
<comment type="subcellular location">
    <subcellularLocation>
        <location evidence="1">Cell membrane</location>
        <topology evidence="1">Multi-pass membrane protein</topology>
    </subcellularLocation>
</comment>
<evidence type="ECO:0000256" key="1">
    <source>
        <dbReference type="ARBA" id="ARBA00004651"/>
    </source>
</evidence>
<gene>
    <name evidence="10" type="primary">slc2a-2</name>
</gene>
<dbReference type="SUPFAM" id="SSF103473">
    <property type="entry name" value="MFS general substrate transporter"/>
    <property type="match status" value="1"/>
</dbReference>
<evidence type="ECO:0000259" key="9">
    <source>
        <dbReference type="PROSITE" id="PS50850"/>
    </source>
</evidence>
<dbReference type="InterPro" id="IPR045263">
    <property type="entry name" value="GLUT"/>
</dbReference>
<dbReference type="GO" id="GO:1990539">
    <property type="term" value="P:fructose import across plasma membrane"/>
    <property type="evidence" value="ECO:0007669"/>
    <property type="project" value="UniProtKB-ARBA"/>
</dbReference>
<evidence type="ECO:0000256" key="3">
    <source>
        <dbReference type="ARBA" id="ARBA00022475"/>
    </source>
</evidence>
<evidence type="ECO:0000313" key="10">
    <source>
        <dbReference type="EMBL" id="AKN21397.1"/>
    </source>
</evidence>
<feature type="transmembrane region" description="Helical" evidence="8">
    <location>
        <begin position="122"/>
        <end position="140"/>
    </location>
</feature>
<dbReference type="NCBIfam" id="TIGR00879">
    <property type="entry name" value="SP"/>
    <property type="match status" value="1"/>
</dbReference>
<dbReference type="PANTHER" id="PTHR23503">
    <property type="entry name" value="SOLUTE CARRIER FAMILY 2"/>
    <property type="match status" value="1"/>
</dbReference>
<feature type="transmembrane region" description="Helical" evidence="8">
    <location>
        <begin position="465"/>
        <end position="487"/>
    </location>
</feature>
<feature type="transmembrane region" description="Helical" evidence="8">
    <location>
        <begin position="90"/>
        <end position="113"/>
    </location>
</feature>
<feature type="domain" description="Major facilitator superfamily (MFS) profile" evidence="9">
    <location>
        <begin position="24"/>
        <end position="492"/>
    </location>
</feature>
<evidence type="ECO:0000256" key="4">
    <source>
        <dbReference type="ARBA" id="ARBA00022692"/>
    </source>
</evidence>
<protein>
    <submittedName>
        <fullName evidence="10">Slc2a-2</fullName>
    </submittedName>
</protein>
<keyword evidence="5 8" id="KW-1133">Transmembrane helix</keyword>
<feature type="transmembrane region" description="Helical" evidence="8">
    <location>
        <begin position="146"/>
        <end position="169"/>
    </location>
</feature>
<dbReference type="PRINTS" id="PR00171">
    <property type="entry name" value="SUGRTRNSPORT"/>
</dbReference>
<evidence type="ECO:0000256" key="8">
    <source>
        <dbReference type="SAM" id="Phobius"/>
    </source>
</evidence>
<accession>A0A0H3YF13</accession>
<sequence length="537" mass="59147">MTNEHLVIDSQNKKKISPILILTVFITCFGSSMLYGYNMAVINLPADRIKCFLNKTILNVPCRDAYNSSNPIFNSTVNNVESGSIDANFLYAQTSTVFVIAGVIGAFSTGWIADLVGRRNGLLLNHVFVIIGGIINGLTVKTSTVSLLYIGRFFIGINSGITIGLASMYLTEIAPRAYRGAIGACHQLAVTLGIVIGYILTMTHTLNTDSLWPVACACTAIPAVLSLCILPFCPESPRFIFLKKHNVTLTRKEFTRINQLEDVDIFIGELQEESDIAKSQPKFKFIQIFTQKELRMPLIIACLIQVMQQISGINAVISYSSSMLNTAGIPEIYSQYCVITIGVLNVVCTLVSLPLLEKFGRRTLLLWPSILLAGSLLFLTIFVNLANASGTLSIYGQKVFGGISVFFIMTYIIGFAFGLGPVPALIVAEIFRQEPRGAAYSISQAIQWAANLIVLFSYPNMNKAIGGYSFLPFLVVVIICWVFFYLYMPETKNRTFDDVARDLAFGTTVISKKKSQTLNRPIYDKVSTNENDTETVA</sequence>
<evidence type="ECO:0000256" key="6">
    <source>
        <dbReference type="ARBA" id="ARBA00023136"/>
    </source>
</evidence>
<evidence type="ECO:0000256" key="2">
    <source>
        <dbReference type="ARBA" id="ARBA00022448"/>
    </source>
</evidence>
<dbReference type="InterPro" id="IPR036259">
    <property type="entry name" value="MFS_trans_sf"/>
</dbReference>
<dbReference type="EMBL" id="KT163447">
    <property type="protein sequence ID" value="AKN21397.1"/>
    <property type="molecule type" value="mRNA"/>
</dbReference>
<dbReference type="PROSITE" id="PS00217">
    <property type="entry name" value="SUGAR_TRANSPORT_2"/>
    <property type="match status" value="1"/>
</dbReference>
<keyword evidence="2 7" id="KW-0813">Transport</keyword>
<dbReference type="InterPro" id="IPR005828">
    <property type="entry name" value="MFS_sugar_transport-like"/>
</dbReference>